<dbReference type="SUPFAM" id="SSF88946">
    <property type="entry name" value="Sigma2 domain of RNA polymerase sigma factors"/>
    <property type="match status" value="1"/>
</dbReference>
<dbReference type="SUPFAM" id="SSF88659">
    <property type="entry name" value="Sigma3 and sigma4 domains of RNA polymerase sigma factors"/>
    <property type="match status" value="1"/>
</dbReference>
<evidence type="ECO:0000259" key="5">
    <source>
        <dbReference type="Pfam" id="PF08281"/>
    </source>
</evidence>
<dbReference type="InterPro" id="IPR014284">
    <property type="entry name" value="RNA_pol_sigma-70_dom"/>
</dbReference>
<sequence>MDHPGTGQEDALFRRIAGGDTAALATAHGELKTRLLFYATRLGLGWEDAQEAVADSFIAVWHSRSQLQSDEHLRKLLYVSVRNRAFNSLKAQQRYERLLQEVEPGQEQENPLLSVDIIKAEMLHQLGQAMNNLPRECRRVFELAYHDQQSPAEIARLLNMNPATVRSQKRRALQLIRDWIASQAPAWTVAWALLSLPDNYYKKILDFFAR</sequence>
<dbReference type="NCBIfam" id="TIGR02937">
    <property type="entry name" value="sigma70-ECF"/>
    <property type="match status" value="1"/>
</dbReference>
<reference evidence="6" key="1">
    <citation type="submission" date="2023-03" db="EMBL/GenBank/DDBJ databases">
        <title>Andean soil-derived lignocellulolytic bacterial consortium as a source of novel taxa and putative plastic-active enzymes.</title>
        <authorList>
            <person name="Diaz-Garcia L."/>
            <person name="Chuvochina M."/>
            <person name="Feuerriegel G."/>
            <person name="Bunk B."/>
            <person name="Sproer C."/>
            <person name="Streit W.R."/>
            <person name="Rodriguez L.M."/>
            <person name="Overmann J."/>
            <person name="Jimenez D.J."/>
        </authorList>
    </citation>
    <scope>NUCLEOTIDE SEQUENCE</scope>
    <source>
        <strain evidence="6">MAG 7</strain>
    </source>
</reference>
<dbReference type="GO" id="GO:0003677">
    <property type="term" value="F:DNA binding"/>
    <property type="evidence" value="ECO:0007669"/>
    <property type="project" value="InterPro"/>
</dbReference>
<dbReference type="EMBL" id="CP119311">
    <property type="protein sequence ID" value="WEK37854.1"/>
    <property type="molecule type" value="Genomic_DNA"/>
</dbReference>
<evidence type="ECO:0000313" key="6">
    <source>
        <dbReference type="EMBL" id="WEK37854.1"/>
    </source>
</evidence>
<organism evidence="6 7">
    <name type="scientific">Candidatus Pseudobacter hemicellulosilyticus</name>
    <dbReference type="NCBI Taxonomy" id="3121375"/>
    <lineage>
        <taxon>Bacteria</taxon>
        <taxon>Pseudomonadati</taxon>
        <taxon>Bacteroidota</taxon>
        <taxon>Chitinophagia</taxon>
        <taxon>Chitinophagales</taxon>
        <taxon>Chitinophagaceae</taxon>
        <taxon>Pseudobacter</taxon>
    </lineage>
</organism>
<accession>A0AAJ5WUW6</accession>
<keyword evidence="2" id="KW-0805">Transcription regulation</keyword>
<protein>
    <submittedName>
        <fullName evidence="6">Sigma-70 family RNA polymerase sigma factor</fullName>
    </submittedName>
</protein>
<keyword evidence="4" id="KW-0804">Transcription</keyword>
<evidence type="ECO:0000256" key="4">
    <source>
        <dbReference type="ARBA" id="ARBA00023163"/>
    </source>
</evidence>
<comment type="similarity">
    <text evidence="1">Belongs to the sigma-70 factor family. ECF subfamily.</text>
</comment>
<dbReference type="InterPro" id="IPR039425">
    <property type="entry name" value="RNA_pol_sigma-70-like"/>
</dbReference>
<evidence type="ECO:0000313" key="7">
    <source>
        <dbReference type="Proteomes" id="UP001220610"/>
    </source>
</evidence>
<dbReference type="GO" id="GO:0016987">
    <property type="term" value="F:sigma factor activity"/>
    <property type="evidence" value="ECO:0007669"/>
    <property type="project" value="UniProtKB-KW"/>
</dbReference>
<dbReference type="Gene3D" id="1.10.10.10">
    <property type="entry name" value="Winged helix-like DNA-binding domain superfamily/Winged helix DNA-binding domain"/>
    <property type="match status" value="1"/>
</dbReference>
<proteinExistence type="inferred from homology"/>
<evidence type="ECO:0000256" key="1">
    <source>
        <dbReference type="ARBA" id="ARBA00010641"/>
    </source>
</evidence>
<keyword evidence="3" id="KW-0731">Sigma factor</keyword>
<evidence type="ECO:0000256" key="3">
    <source>
        <dbReference type="ARBA" id="ARBA00023082"/>
    </source>
</evidence>
<dbReference type="InterPro" id="IPR036388">
    <property type="entry name" value="WH-like_DNA-bd_sf"/>
</dbReference>
<dbReference type="Pfam" id="PF08281">
    <property type="entry name" value="Sigma70_r4_2"/>
    <property type="match status" value="1"/>
</dbReference>
<dbReference type="InterPro" id="IPR013324">
    <property type="entry name" value="RNA_pol_sigma_r3/r4-like"/>
</dbReference>
<dbReference type="GO" id="GO:0006352">
    <property type="term" value="P:DNA-templated transcription initiation"/>
    <property type="evidence" value="ECO:0007669"/>
    <property type="project" value="InterPro"/>
</dbReference>
<dbReference type="PANTHER" id="PTHR43133">
    <property type="entry name" value="RNA POLYMERASE ECF-TYPE SIGMA FACTO"/>
    <property type="match status" value="1"/>
</dbReference>
<dbReference type="PANTHER" id="PTHR43133:SF46">
    <property type="entry name" value="RNA POLYMERASE SIGMA-70 FACTOR ECF SUBFAMILY"/>
    <property type="match status" value="1"/>
</dbReference>
<name>A0AAJ5WUW6_9BACT</name>
<evidence type="ECO:0000256" key="2">
    <source>
        <dbReference type="ARBA" id="ARBA00023015"/>
    </source>
</evidence>
<dbReference type="Gene3D" id="1.10.1740.10">
    <property type="match status" value="1"/>
</dbReference>
<dbReference type="Proteomes" id="UP001220610">
    <property type="component" value="Chromosome"/>
</dbReference>
<gene>
    <name evidence="6" type="ORF">P0Y53_10100</name>
</gene>
<dbReference type="InterPro" id="IPR013325">
    <property type="entry name" value="RNA_pol_sigma_r2"/>
</dbReference>
<feature type="domain" description="RNA polymerase sigma factor 70 region 4 type 2" evidence="5">
    <location>
        <begin position="124"/>
        <end position="174"/>
    </location>
</feature>
<dbReference type="AlphaFoldDB" id="A0AAJ5WUW6"/>
<dbReference type="InterPro" id="IPR013249">
    <property type="entry name" value="RNA_pol_sigma70_r4_t2"/>
</dbReference>